<evidence type="ECO:0000313" key="3">
    <source>
        <dbReference type="EMBL" id="WJW70048.1"/>
    </source>
</evidence>
<keyword evidence="5" id="KW-1185">Reference proteome</keyword>
<organism evidence="2 4">
    <name type="scientific">Candidatus Chlorohelix allophototropha</name>
    <dbReference type="NCBI Taxonomy" id="3003348"/>
    <lineage>
        <taxon>Bacteria</taxon>
        <taxon>Bacillati</taxon>
        <taxon>Chloroflexota</taxon>
        <taxon>Chloroflexia</taxon>
        <taxon>Candidatus Chloroheliales</taxon>
        <taxon>Candidatus Chloroheliaceae</taxon>
        <taxon>Candidatus Chlorohelix</taxon>
    </lineage>
</organism>
<feature type="domain" description="Antirepressor protein ant N-terminal" evidence="1">
    <location>
        <begin position="18"/>
        <end position="121"/>
    </location>
</feature>
<dbReference type="Pfam" id="PF10547">
    <property type="entry name" value="P22_AR_N"/>
    <property type="match status" value="1"/>
</dbReference>
<accession>A0A8T7M4G0</accession>
<gene>
    <name evidence="2" type="ORF">HXX08_13935</name>
    <name evidence="3" type="ORF">OZ401_004850</name>
</gene>
<dbReference type="RefSeq" id="WP_341471933.1">
    <property type="nucleotide sequence ID" value="NZ_CP128401.1"/>
</dbReference>
<name>A0A8T7M4G0_9CHLR</name>
<reference evidence="2 4" key="1">
    <citation type="submission" date="2020-06" db="EMBL/GenBank/DDBJ databases">
        <title>Anoxygenic phototrophic Chloroflexota member uses a Type I reaction center.</title>
        <authorList>
            <person name="Tsuji J.M."/>
            <person name="Shaw N.A."/>
            <person name="Nagashima S."/>
            <person name="Venkiteswaran J."/>
            <person name="Schiff S.L."/>
            <person name="Hanada S."/>
            <person name="Tank M."/>
            <person name="Neufeld J.D."/>
        </authorList>
    </citation>
    <scope>NUCLEOTIDE SEQUENCE [LARGE SCALE GENOMIC DNA]</scope>
    <source>
        <strain evidence="2">L227-S17</strain>
    </source>
</reference>
<reference evidence="3" key="2">
    <citation type="journal article" date="2024" name="Nature">
        <title>Anoxygenic phototroph of the Chloroflexota uses a type I reaction centre.</title>
        <authorList>
            <person name="Tsuji J.M."/>
            <person name="Shaw N.A."/>
            <person name="Nagashima S."/>
            <person name="Venkiteswaran J.J."/>
            <person name="Schiff S.L."/>
            <person name="Watanabe T."/>
            <person name="Fukui M."/>
            <person name="Hanada S."/>
            <person name="Tank M."/>
            <person name="Neufeld J.D."/>
        </authorList>
    </citation>
    <scope>NUCLEOTIDE SEQUENCE</scope>
    <source>
        <strain evidence="3">L227-S17</strain>
        <plasmid evidence="3 5">unnamed1</plasmid>
    </source>
</reference>
<evidence type="ECO:0000313" key="2">
    <source>
        <dbReference type="EMBL" id="NWJ46957.1"/>
    </source>
</evidence>
<proteinExistence type="predicted"/>
<keyword evidence="3" id="KW-0614">Plasmid</keyword>
<dbReference type="Proteomes" id="UP001431572">
    <property type="component" value="Plasmid unnamed1"/>
</dbReference>
<dbReference type="AlphaFoldDB" id="A0A8T7M4G0"/>
<sequence length="294" mass="33849">MSQNDIQQTPLKIRDRKEVQILEDNLPAYRLEDGAIFLPVNVLCEYLGLDRAAQIRRIKREESLAEELQEFPVETTQGLRDIQFLRLEVVPYWLAGITIGKVKPELQDKLKAYKKWVVQKVYEAFLRELAPEPSLSASFQNLVSLREIGLALVQLADEQLALEQQQSYLSDRQEMLSRDQLLTREEVEKLKERVDNAAGVVGKALTRIKHLEERTSVGALTEEQATEISLAVKEVAGELARRDQKEGNPYQRVFLALYQRYGIASYKQLPSSKFKDAIEWLNDWYKSLIPSTKD</sequence>
<evidence type="ECO:0000313" key="4">
    <source>
        <dbReference type="Proteomes" id="UP000521676"/>
    </source>
</evidence>
<dbReference type="Proteomes" id="UP000521676">
    <property type="component" value="Unassembled WGS sequence"/>
</dbReference>
<dbReference type="EMBL" id="JACATZ010000001">
    <property type="protein sequence ID" value="NWJ46957.1"/>
    <property type="molecule type" value="Genomic_DNA"/>
</dbReference>
<evidence type="ECO:0000313" key="5">
    <source>
        <dbReference type="Proteomes" id="UP001431572"/>
    </source>
</evidence>
<geneLocation type="plasmid" evidence="3 5">
    <name>unnamed1</name>
</geneLocation>
<evidence type="ECO:0000259" key="1">
    <source>
        <dbReference type="Pfam" id="PF10547"/>
    </source>
</evidence>
<dbReference type="InterPro" id="IPR018875">
    <property type="entry name" value="Antirepressor_Ant_N"/>
</dbReference>
<dbReference type="EMBL" id="CP128401">
    <property type="protein sequence ID" value="WJW70048.1"/>
    <property type="molecule type" value="Genomic_DNA"/>
</dbReference>
<protein>
    <submittedName>
        <fullName evidence="2">ORF6C domain-containing protein</fullName>
    </submittedName>
    <submittedName>
        <fullName evidence="3">Phage antirepressor N-terminal domain-containing protein</fullName>
    </submittedName>
</protein>